<organism evidence="2 3">
    <name type="scientific">Tianweitania sediminis</name>
    <dbReference type="NCBI Taxonomy" id="1502156"/>
    <lineage>
        <taxon>Bacteria</taxon>
        <taxon>Pseudomonadati</taxon>
        <taxon>Pseudomonadota</taxon>
        <taxon>Alphaproteobacteria</taxon>
        <taxon>Hyphomicrobiales</taxon>
        <taxon>Phyllobacteriaceae</taxon>
        <taxon>Tianweitania</taxon>
    </lineage>
</organism>
<dbReference type="RefSeq" id="WP_209335136.1">
    <property type="nucleotide sequence ID" value="NZ_JAGIYY010000002.1"/>
</dbReference>
<protein>
    <submittedName>
        <fullName evidence="2">Uncharacterized protein</fullName>
    </submittedName>
</protein>
<evidence type="ECO:0000313" key="3">
    <source>
        <dbReference type="Proteomes" id="UP000666240"/>
    </source>
</evidence>
<comment type="caution">
    <text evidence="2">The sequence shown here is derived from an EMBL/GenBank/DDBJ whole genome shotgun (WGS) entry which is preliminary data.</text>
</comment>
<dbReference type="EMBL" id="JAGIYY010000002">
    <property type="protein sequence ID" value="MBP0438427.1"/>
    <property type="molecule type" value="Genomic_DNA"/>
</dbReference>
<gene>
    <name evidence="2" type="ORF">J5Y06_07180</name>
</gene>
<proteinExistence type="predicted"/>
<sequence>MDTVKAILTKPLDGQPEGTAREFDRVDFDRLEAMNAVREAGDDEGLRQDGPTIAEYLSAGYKAENYPPAGYAARSTPEEIAAAQAAEISSPIEPPMDDTSVVPPELPVAPQADDSTSSAGKKAATTVQNKKAPAVNNKTAE</sequence>
<name>A0A8J7UKJ1_9HYPH</name>
<feature type="compositionally biased region" description="Polar residues" evidence="1">
    <location>
        <begin position="113"/>
        <end position="129"/>
    </location>
</feature>
<feature type="region of interest" description="Disordered" evidence="1">
    <location>
        <begin position="86"/>
        <end position="141"/>
    </location>
</feature>
<keyword evidence="3" id="KW-1185">Reference proteome</keyword>
<dbReference type="Proteomes" id="UP000666240">
    <property type="component" value="Unassembled WGS sequence"/>
</dbReference>
<reference evidence="2" key="1">
    <citation type="submission" date="2021-03" db="EMBL/GenBank/DDBJ databases">
        <title>Genome sequencing and assembly of Tianweitania sediminis.</title>
        <authorList>
            <person name="Chhetri G."/>
        </authorList>
    </citation>
    <scope>NUCLEOTIDE SEQUENCE</scope>
    <source>
        <strain evidence="2">Z8</strain>
    </source>
</reference>
<evidence type="ECO:0000313" key="2">
    <source>
        <dbReference type="EMBL" id="MBP0438427.1"/>
    </source>
</evidence>
<evidence type="ECO:0000256" key="1">
    <source>
        <dbReference type="SAM" id="MobiDB-lite"/>
    </source>
</evidence>
<accession>A0A8J7UKJ1</accession>
<dbReference type="AlphaFoldDB" id="A0A8J7UKJ1"/>